<dbReference type="Proteomes" id="UP001140234">
    <property type="component" value="Unassembled WGS sequence"/>
</dbReference>
<accession>A0ACC1JW07</accession>
<protein>
    <submittedName>
        <fullName evidence="1">Uncharacterized protein</fullName>
    </submittedName>
</protein>
<gene>
    <name evidence="1" type="ORF">IWQ57_003614</name>
</gene>
<evidence type="ECO:0000313" key="2">
    <source>
        <dbReference type="Proteomes" id="UP001140234"/>
    </source>
</evidence>
<reference evidence="1" key="1">
    <citation type="submission" date="2022-07" db="EMBL/GenBank/DDBJ databases">
        <title>Phylogenomic reconstructions and comparative analyses of Kickxellomycotina fungi.</title>
        <authorList>
            <person name="Reynolds N.K."/>
            <person name="Stajich J.E."/>
            <person name="Barry K."/>
            <person name="Grigoriev I.V."/>
            <person name="Crous P."/>
            <person name="Smith M.E."/>
        </authorList>
    </citation>
    <scope>NUCLEOTIDE SEQUENCE</scope>
    <source>
        <strain evidence="1">CBS 109366</strain>
    </source>
</reference>
<sequence length="358" mass="39184">MGALAEQYLDAGGAPFSMMSLLMASYDGVAAMANMVVRDTCDAFGGDQGSPVLEALSRKIVDSFDAQKADAEYAETKQLPEHVLAMLPHAVWRKTIYRLSAKHPASTMVAAALQLIAEQGHQTEMAALNSASLHTHVFCSLLAECVESLSGVDEESLEERLQELLGAACQREQTYFVAQYVLRNTRERVGRAAVGLQRIGQELESHMLQKYSYPQLAVHMRVLLEGLVVGGSDRVANAAASIIQSSYAAPGDVTALYNAYHGALLENRQPPAVHILRNERVLQPILAQAFGCLWGASAQNQRPELVSKYMWLLAYAALCPGGRAMDGADKERLQQLVAQMKVMREELPIHPIQTHLNR</sequence>
<keyword evidence="2" id="KW-1185">Reference proteome</keyword>
<proteinExistence type="predicted"/>
<organism evidence="1 2">
    <name type="scientific">Coemansia nantahalensis</name>
    <dbReference type="NCBI Taxonomy" id="2789366"/>
    <lineage>
        <taxon>Eukaryota</taxon>
        <taxon>Fungi</taxon>
        <taxon>Fungi incertae sedis</taxon>
        <taxon>Zoopagomycota</taxon>
        <taxon>Kickxellomycotina</taxon>
        <taxon>Kickxellomycetes</taxon>
        <taxon>Kickxellales</taxon>
        <taxon>Kickxellaceae</taxon>
        <taxon>Coemansia</taxon>
    </lineage>
</organism>
<dbReference type="EMBL" id="JANBUJ010001221">
    <property type="protein sequence ID" value="KAJ2768250.1"/>
    <property type="molecule type" value="Genomic_DNA"/>
</dbReference>
<evidence type="ECO:0000313" key="1">
    <source>
        <dbReference type="EMBL" id="KAJ2768250.1"/>
    </source>
</evidence>
<name>A0ACC1JW07_9FUNG</name>
<comment type="caution">
    <text evidence="1">The sequence shown here is derived from an EMBL/GenBank/DDBJ whole genome shotgun (WGS) entry which is preliminary data.</text>
</comment>
<feature type="non-terminal residue" evidence="1">
    <location>
        <position position="358"/>
    </location>
</feature>